<dbReference type="EMBL" id="JAAGAX010000006">
    <property type="protein sequence ID" value="KAF2310110.1"/>
    <property type="molecule type" value="Genomic_DNA"/>
</dbReference>
<keyword evidence="2" id="KW-1185">Reference proteome</keyword>
<sequence>MNPVLLGPISMLACVSLDAGARCGRGISVYSCAGVPADRRCTGHGVSSRWHRLLRTLGLVVEPTLLGSISLLSRVLSESRYKVWAWCLRAVLVSSAGGHATPSGMGCANVEVREWRFMPHVLEPMHELAEACVENIVRRVSSAAMFVEATRVLGEGAAFGAVLNPMCELLRQVSRHFCFHSNYKDRAALALIKASSANTLRSQNPRQQSSTRD</sequence>
<gene>
    <name evidence="1" type="ORF">GH714_006572</name>
</gene>
<evidence type="ECO:0000313" key="2">
    <source>
        <dbReference type="Proteomes" id="UP000467840"/>
    </source>
</evidence>
<dbReference type="Proteomes" id="UP000467840">
    <property type="component" value="Chromosome 14"/>
</dbReference>
<evidence type="ECO:0000313" key="1">
    <source>
        <dbReference type="EMBL" id="KAF2310110.1"/>
    </source>
</evidence>
<comment type="caution">
    <text evidence="1">The sequence shown here is derived from an EMBL/GenBank/DDBJ whole genome shotgun (WGS) entry which is preliminary data.</text>
</comment>
<reference evidence="1 2" key="1">
    <citation type="journal article" date="2020" name="Mol. Plant">
        <title>The Chromosome-Based Rubber Tree Genome Provides New Insights into Spurge Genome Evolution and Rubber Biosynthesis.</title>
        <authorList>
            <person name="Liu J."/>
            <person name="Shi C."/>
            <person name="Shi C.C."/>
            <person name="Li W."/>
            <person name="Zhang Q.J."/>
            <person name="Zhang Y."/>
            <person name="Li K."/>
            <person name="Lu H.F."/>
            <person name="Shi C."/>
            <person name="Zhu S.T."/>
            <person name="Xiao Z.Y."/>
            <person name="Nan H."/>
            <person name="Yue Y."/>
            <person name="Zhu X.G."/>
            <person name="Wu Y."/>
            <person name="Hong X.N."/>
            <person name="Fan G.Y."/>
            <person name="Tong Y."/>
            <person name="Zhang D."/>
            <person name="Mao C.L."/>
            <person name="Liu Y.L."/>
            <person name="Hao S.J."/>
            <person name="Liu W.Q."/>
            <person name="Lv M.Q."/>
            <person name="Zhang H.B."/>
            <person name="Liu Y."/>
            <person name="Hu-Tang G.R."/>
            <person name="Wang J.P."/>
            <person name="Wang J.H."/>
            <person name="Sun Y.H."/>
            <person name="Ni S.B."/>
            <person name="Chen W.B."/>
            <person name="Zhang X.C."/>
            <person name="Jiao Y.N."/>
            <person name="Eichler E.E."/>
            <person name="Li G.H."/>
            <person name="Liu X."/>
            <person name="Gao L.Z."/>
        </authorList>
    </citation>
    <scope>NUCLEOTIDE SEQUENCE [LARGE SCALE GENOMIC DNA]</scope>
    <source>
        <strain evidence="2">cv. GT1</strain>
        <tissue evidence="1">Leaf</tissue>
    </source>
</reference>
<dbReference type="AlphaFoldDB" id="A0A6A6M8V0"/>
<accession>A0A6A6M8V0</accession>
<name>A0A6A6M8V0_HEVBR</name>
<protein>
    <submittedName>
        <fullName evidence="1">Uncharacterized protein</fullName>
    </submittedName>
</protein>
<organism evidence="1 2">
    <name type="scientific">Hevea brasiliensis</name>
    <name type="common">Para rubber tree</name>
    <name type="synonym">Siphonia brasiliensis</name>
    <dbReference type="NCBI Taxonomy" id="3981"/>
    <lineage>
        <taxon>Eukaryota</taxon>
        <taxon>Viridiplantae</taxon>
        <taxon>Streptophyta</taxon>
        <taxon>Embryophyta</taxon>
        <taxon>Tracheophyta</taxon>
        <taxon>Spermatophyta</taxon>
        <taxon>Magnoliopsida</taxon>
        <taxon>eudicotyledons</taxon>
        <taxon>Gunneridae</taxon>
        <taxon>Pentapetalae</taxon>
        <taxon>rosids</taxon>
        <taxon>fabids</taxon>
        <taxon>Malpighiales</taxon>
        <taxon>Euphorbiaceae</taxon>
        <taxon>Crotonoideae</taxon>
        <taxon>Micrandreae</taxon>
        <taxon>Hevea</taxon>
    </lineage>
</organism>
<proteinExistence type="predicted"/>